<dbReference type="NCBIfam" id="TIGR02824">
    <property type="entry name" value="quinone_pig3"/>
    <property type="match status" value="1"/>
</dbReference>
<accession>A0A1M5CND2</accession>
<keyword evidence="1" id="KW-0521">NADP</keyword>
<organism evidence="5 6">
    <name type="scientific">Fodinibius roseus</name>
    <dbReference type="NCBI Taxonomy" id="1194090"/>
    <lineage>
        <taxon>Bacteria</taxon>
        <taxon>Pseudomonadati</taxon>
        <taxon>Balneolota</taxon>
        <taxon>Balneolia</taxon>
        <taxon>Balneolales</taxon>
        <taxon>Balneolaceae</taxon>
        <taxon>Fodinibius</taxon>
    </lineage>
</organism>
<dbReference type="PANTHER" id="PTHR48106">
    <property type="entry name" value="QUINONE OXIDOREDUCTASE PIG3-RELATED"/>
    <property type="match status" value="1"/>
</dbReference>
<dbReference type="InterPro" id="IPR013149">
    <property type="entry name" value="ADH-like_C"/>
</dbReference>
<evidence type="ECO:0000313" key="6">
    <source>
        <dbReference type="Proteomes" id="UP000184041"/>
    </source>
</evidence>
<dbReference type="InterPro" id="IPR014189">
    <property type="entry name" value="Quinone_OxRdtase_PIG3"/>
</dbReference>
<dbReference type="Gene3D" id="3.40.50.720">
    <property type="entry name" value="NAD(P)-binding Rossmann-like Domain"/>
    <property type="match status" value="1"/>
</dbReference>
<protein>
    <submittedName>
        <fullName evidence="5">Putative NAD(P)H quinone oxidoreductase, PIG3 family</fullName>
    </submittedName>
</protein>
<name>A0A1M5CND2_9BACT</name>
<dbReference type="InterPro" id="IPR036291">
    <property type="entry name" value="NAD(P)-bd_dom_sf"/>
</dbReference>
<dbReference type="Pfam" id="PF00107">
    <property type="entry name" value="ADH_zinc_N"/>
    <property type="match status" value="1"/>
</dbReference>
<feature type="region of interest" description="Disordered" evidence="3">
    <location>
        <begin position="1"/>
        <end position="22"/>
    </location>
</feature>
<dbReference type="SUPFAM" id="SSF51735">
    <property type="entry name" value="NAD(P)-binding Rossmann-fold domains"/>
    <property type="match status" value="1"/>
</dbReference>
<feature type="domain" description="Enoyl reductase (ER)" evidence="4">
    <location>
        <begin position="10"/>
        <end position="325"/>
    </location>
</feature>
<dbReference type="CDD" id="cd05276">
    <property type="entry name" value="p53_inducible_oxidoreductase"/>
    <property type="match status" value="1"/>
</dbReference>
<dbReference type="GO" id="GO:0016651">
    <property type="term" value="F:oxidoreductase activity, acting on NAD(P)H"/>
    <property type="evidence" value="ECO:0007669"/>
    <property type="project" value="TreeGrafter"/>
</dbReference>
<evidence type="ECO:0000256" key="2">
    <source>
        <dbReference type="ARBA" id="ARBA00023002"/>
    </source>
</evidence>
<dbReference type="SMART" id="SM00829">
    <property type="entry name" value="PKS_ER"/>
    <property type="match status" value="1"/>
</dbReference>
<dbReference type="RefSeq" id="WP_073063581.1">
    <property type="nucleotide sequence ID" value="NZ_FQUS01000010.1"/>
</dbReference>
<dbReference type="EMBL" id="FQUS01000010">
    <property type="protein sequence ID" value="SHF56275.1"/>
    <property type="molecule type" value="Genomic_DNA"/>
</dbReference>
<dbReference type="Pfam" id="PF08240">
    <property type="entry name" value="ADH_N"/>
    <property type="match status" value="1"/>
</dbReference>
<evidence type="ECO:0000256" key="1">
    <source>
        <dbReference type="ARBA" id="ARBA00022857"/>
    </source>
</evidence>
<evidence type="ECO:0000313" key="5">
    <source>
        <dbReference type="EMBL" id="SHF56275.1"/>
    </source>
</evidence>
<dbReference type="AlphaFoldDB" id="A0A1M5CND2"/>
<dbReference type="InterPro" id="IPR011032">
    <property type="entry name" value="GroES-like_sf"/>
</dbReference>
<reference evidence="5 6" key="1">
    <citation type="submission" date="2016-11" db="EMBL/GenBank/DDBJ databases">
        <authorList>
            <person name="Jaros S."/>
            <person name="Januszkiewicz K."/>
            <person name="Wedrychowicz H."/>
        </authorList>
    </citation>
    <scope>NUCLEOTIDE SEQUENCE [LARGE SCALE GENOMIC DNA]</scope>
    <source>
        <strain evidence="5 6">DSM 21986</strain>
    </source>
</reference>
<proteinExistence type="predicted"/>
<dbReference type="STRING" id="1194090.SAMN05443144_11037"/>
<dbReference type="InterPro" id="IPR013154">
    <property type="entry name" value="ADH-like_N"/>
</dbReference>
<dbReference type="Gene3D" id="3.90.180.10">
    <property type="entry name" value="Medium-chain alcohol dehydrogenases, catalytic domain"/>
    <property type="match status" value="1"/>
</dbReference>
<sequence>MKAIHVSNPGKNSTLEIREAPIPQPGPREVLVNIKATAVNRADLLQRTGHYPPPEGASPILGLEMAGVVEEVGDEAGRWQSGDPVFGLLSGGGYAEYCAIHEDLAMPIPRNLTFPEAAAIPETFLTAFQVLDWLGKLKKNETVLIHAGGSGVGTSAIQLSRQLFGAQIITTAGKQHKLDTARKLGADFAYNYQTQNYAEEITGRLGPGAVDLIIDFIGKPYWHKNMEVLAMDGRMVYLSFLGGHKMDDLSLIPILKKRLHIMGSTLRSRSLEYKIELTKDFAARTHSLFAENTLQPVIDSTFDWTKTEEAHQRMQNNKNTGKMVLTGM</sequence>
<dbReference type="PANTHER" id="PTHR48106:SF18">
    <property type="entry name" value="QUINONE OXIDOREDUCTASE PIG3"/>
    <property type="match status" value="1"/>
</dbReference>
<dbReference type="SUPFAM" id="SSF50129">
    <property type="entry name" value="GroES-like"/>
    <property type="match status" value="1"/>
</dbReference>
<keyword evidence="2" id="KW-0560">Oxidoreductase</keyword>
<dbReference type="InterPro" id="IPR020843">
    <property type="entry name" value="ER"/>
</dbReference>
<dbReference type="GO" id="GO:0070402">
    <property type="term" value="F:NADPH binding"/>
    <property type="evidence" value="ECO:0007669"/>
    <property type="project" value="TreeGrafter"/>
</dbReference>
<dbReference type="Proteomes" id="UP000184041">
    <property type="component" value="Unassembled WGS sequence"/>
</dbReference>
<evidence type="ECO:0000259" key="4">
    <source>
        <dbReference type="SMART" id="SM00829"/>
    </source>
</evidence>
<dbReference type="OrthoDB" id="648910at2"/>
<evidence type="ECO:0000256" key="3">
    <source>
        <dbReference type="SAM" id="MobiDB-lite"/>
    </source>
</evidence>
<gene>
    <name evidence="5" type="ORF">SAMN05443144_11037</name>
</gene>
<keyword evidence="6" id="KW-1185">Reference proteome</keyword>